<feature type="modified residue" description="Phosphocysteine; by EIIA" evidence="7">
    <location>
        <position position="7"/>
    </location>
</feature>
<dbReference type="InterPro" id="IPR013012">
    <property type="entry name" value="PTS_EIIB_3"/>
</dbReference>
<dbReference type="Pfam" id="PF02302">
    <property type="entry name" value="PTS_IIB"/>
    <property type="match status" value="1"/>
</dbReference>
<dbReference type="PROSITE" id="PS51100">
    <property type="entry name" value="PTS_EIIB_TYPE_3"/>
    <property type="match status" value="1"/>
</dbReference>
<evidence type="ECO:0000256" key="6">
    <source>
        <dbReference type="ARBA" id="ARBA00022777"/>
    </source>
</evidence>
<dbReference type="GO" id="GO:0016301">
    <property type="term" value="F:kinase activity"/>
    <property type="evidence" value="ECO:0007669"/>
    <property type="project" value="UniProtKB-KW"/>
</dbReference>
<dbReference type="InterPro" id="IPR036095">
    <property type="entry name" value="PTS_EIIB-like_sf"/>
</dbReference>
<evidence type="ECO:0000313" key="10">
    <source>
        <dbReference type="Proteomes" id="UP000195781"/>
    </source>
</evidence>
<dbReference type="InterPro" id="IPR051819">
    <property type="entry name" value="PTS_sugar-specific_EIIB"/>
</dbReference>
<dbReference type="AlphaFoldDB" id="A0A1Y3XXM4"/>
<organism evidence="9 10">
    <name type="scientific">[Collinsella] massiliensis</name>
    <dbReference type="NCBI Taxonomy" id="1232426"/>
    <lineage>
        <taxon>Bacteria</taxon>
        <taxon>Bacillati</taxon>
        <taxon>Actinomycetota</taxon>
        <taxon>Coriobacteriia</taxon>
        <taxon>Coriobacteriales</taxon>
        <taxon>Coriobacteriaceae</taxon>
        <taxon>Enorma</taxon>
    </lineage>
</organism>
<evidence type="ECO:0000259" key="8">
    <source>
        <dbReference type="PROSITE" id="PS51100"/>
    </source>
</evidence>
<dbReference type="PANTHER" id="PTHR34581:SF2">
    <property type="entry name" value="PTS SYSTEM N,N'-DIACETYLCHITOBIOSE-SPECIFIC EIIB COMPONENT"/>
    <property type="match status" value="1"/>
</dbReference>
<sequence>MKVLLVCAQGMSTSILMKKLRGYAEEQGIDFEINAVGIGSFKEVCEKYDCILLGPQISYRKDEVVRGTTRPVGVIAPADYGIGRCENIFKLIDSLLQQ</sequence>
<dbReference type="GO" id="GO:0009401">
    <property type="term" value="P:phosphoenolpyruvate-dependent sugar phosphotransferase system"/>
    <property type="evidence" value="ECO:0007669"/>
    <property type="project" value="UniProtKB-KW"/>
</dbReference>
<dbReference type="GO" id="GO:0008982">
    <property type="term" value="F:protein-N(PI)-phosphohistidine-sugar phosphotransferase activity"/>
    <property type="evidence" value="ECO:0007669"/>
    <property type="project" value="InterPro"/>
</dbReference>
<gene>
    <name evidence="9" type="ORF">B5G02_08225</name>
</gene>
<accession>A0A1Y3XXM4</accession>
<comment type="caution">
    <text evidence="9">The sequence shown here is derived from an EMBL/GenBank/DDBJ whole genome shotgun (WGS) entry which is preliminary data.</text>
</comment>
<keyword evidence="6" id="KW-0418">Kinase</keyword>
<dbReference type="OrthoDB" id="9808134at2"/>
<keyword evidence="10" id="KW-1185">Reference proteome</keyword>
<keyword evidence="2" id="KW-0597">Phosphoprotein</keyword>
<dbReference type="InterPro" id="IPR003501">
    <property type="entry name" value="PTS_EIIB_2/3"/>
</dbReference>
<dbReference type="PANTHER" id="PTHR34581">
    <property type="entry name" value="PTS SYSTEM N,N'-DIACETYLCHITOBIOSE-SPECIFIC EIIB COMPONENT"/>
    <property type="match status" value="1"/>
</dbReference>
<keyword evidence="4" id="KW-0808">Transferase</keyword>
<dbReference type="RefSeq" id="WP_094335873.1">
    <property type="nucleotide sequence ID" value="NZ_NFIE01000019.1"/>
</dbReference>
<evidence type="ECO:0000313" key="9">
    <source>
        <dbReference type="EMBL" id="OUN86780.1"/>
    </source>
</evidence>
<reference evidence="10" key="1">
    <citation type="submission" date="2017-04" db="EMBL/GenBank/DDBJ databases">
        <title>Function of individual gut microbiota members based on whole genome sequencing of pure cultures obtained from chicken caecum.</title>
        <authorList>
            <person name="Medvecky M."/>
            <person name="Cejkova D."/>
            <person name="Polansky O."/>
            <person name="Karasova D."/>
            <person name="Kubasova T."/>
            <person name="Cizek A."/>
            <person name="Rychlik I."/>
        </authorList>
    </citation>
    <scope>NUCLEOTIDE SEQUENCE [LARGE SCALE GENOMIC DNA]</scope>
    <source>
        <strain evidence="10">An5</strain>
    </source>
</reference>
<keyword evidence="3 9" id="KW-0762">Sugar transport</keyword>
<evidence type="ECO:0000256" key="5">
    <source>
        <dbReference type="ARBA" id="ARBA00022683"/>
    </source>
</evidence>
<dbReference type="Proteomes" id="UP000195781">
    <property type="component" value="Unassembled WGS sequence"/>
</dbReference>
<protein>
    <submittedName>
        <fullName evidence="9">PTS sugar transporter subunit IIB</fullName>
    </submittedName>
</protein>
<dbReference type="EMBL" id="NFIE01000019">
    <property type="protein sequence ID" value="OUN86780.1"/>
    <property type="molecule type" value="Genomic_DNA"/>
</dbReference>
<evidence type="ECO:0000256" key="2">
    <source>
        <dbReference type="ARBA" id="ARBA00022553"/>
    </source>
</evidence>
<feature type="domain" description="PTS EIIB type-3" evidence="8">
    <location>
        <begin position="1"/>
        <end position="98"/>
    </location>
</feature>
<evidence type="ECO:0000256" key="1">
    <source>
        <dbReference type="ARBA" id="ARBA00022448"/>
    </source>
</evidence>
<keyword evidence="1" id="KW-0813">Transport</keyword>
<name>A0A1Y3XXM4_9ACTN</name>
<dbReference type="Gene3D" id="3.40.50.2300">
    <property type="match status" value="1"/>
</dbReference>
<dbReference type="SUPFAM" id="SSF52794">
    <property type="entry name" value="PTS system IIB component-like"/>
    <property type="match status" value="1"/>
</dbReference>
<evidence type="ECO:0000256" key="7">
    <source>
        <dbReference type="PROSITE-ProRule" id="PRU00423"/>
    </source>
</evidence>
<dbReference type="CDD" id="cd05564">
    <property type="entry name" value="PTS_IIB_chitobiose_lichenan"/>
    <property type="match status" value="1"/>
</dbReference>
<evidence type="ECO:0000256" key="4">
    <source>
        <dbReference type="ARBA" id="ARBA00022679"/>
    </source>
</evidence>
<proteinExistence type="predicted"/>
<evidence type="ECO:0000256" key="3">
    <source>
        <dbReference type="ARBA" id="ARBA00022597"/>
    </source>
</evidence>
<keyword evidence="5" id="KW-0598">Phosphotransferase system</keyword>